<dbReference type="RefSeq" id="WP_173584208.1">
    <property type="nucleotide sequence ID" value="NZ_WOTB01000020.1"/>
</dbReference>
<keyword evidence="3" id="KW-1185">Reference proteome</keyword>
<protein>
    <submittedName>
        <fullName evidence="2">Cell wall hydrolase</fullName>
    </submittedName>
</protein>
<dbReference type="Pfam" id="PF07486">
    <property type="entry name" value="Hydrolase_2"/>
    <property type="match status" value="1"/>
</dbReference>
<dbReference type="InterPro" id="IPR042047">
    <property type="entry name" value="SleB_dom1"/>
</dbReference>
<dbReference type="EMBL" id="WOTB01000020">
    <property type="protein sequence ID" value="NHN85818.1"/>
    <property type="molecule type" value="Genomic_DNA"/>
</dbReference>
<name>A0ABX0JUZ2_9PROT</name>
<comment type="caution">
    <text evidence="2">The sequence shown here is derived from an EMBL/GenBank/DDBJ whole genome shotgun (WGS) entry which is preliminary data.</text>
</comment>
<sequence>MTAARTAWGEARGEGADGMQAILNVIGNRVKVPCWWGADIAGVCRAPEQFSCWDETDPNRERLLSVTLSDPQFREAVTLAHRLTAGLLVDLTGGADHYYDWRGPRPFWAEPRFFTTRIGHHDFYRTGPYSI</sequence>
<gene>
    <name evidence="2" type="ORF">GOB93_14370</name>
</gene>
<dbReference type="Gene3D" id="1.10.10.2520">
    <property type="entry name" value="Cell wall hydrolase SleB, domain 1"/>
    <property type="match status" value="1"/>
</dbReference>
<dbReference type="Proteomes" id="UP000635278">
    <property type="component" value="Unassembled WGS sequence"/>
</dbReference>
<keyword evidence="2" id="KW-0378">Hydrolase</keyword>
<feature type="domain" description="Cell wall hydrolase SleB" evidence="1">
    <location>
        <begin position="13"/>
        <end position="124"/>
    </location>
</feature>
<reference evidence="2 3" key="1">
    <citation type="journal article" date="2020" name="Int. J. Syst. Evol. Microbiol.">
        <title>Novel acetic acid bacteria from cider fermentations: Acetobacter conturbans sp. nov. and Acetobacter fallax sp. nov.</title>
        <authorList>
            <person name="Sombolestani A.S."/>
            <person name="Cleenwerck I."/>
            <person name="Cnockaert M."/>
            <person name="Borremans W."/>
            <person name="Wieme A.D."/>
            <person name="De Vuyst L."/>
            <person name="Vandamme P."/>
        </authorList>
    </citation>
    <scope>NUCLEOTIDE SEQUENCE [LARGE SCALE GENOMIC DNA]</scope>
    <source>
        <strain evidence="2 3">LMG 30640</strain>
    </source>
</reference>
<accession>A0ABX0JUZ2</accession>
<evidence type="ECO:0000313" key="3">
    <source>
        <dbReference type="Proteomes" id="UP000635278"/>
    </source>
</evidence>
<dbReference type="InterPro" id="IPR011105">
    <property type="entry name" value="Cell_wall_hydrolase_SleB"/>
</dbReference>
<organism evidence="2 3">
    <name type="scientific">Acetobacter musti</name>
    <dbReference type="NCBI Taxonomy" id="864732"/>
    <lineage>
        <taxon>Bacteria</taxon>
        <taxon>Pseudomonadati</taxon>
        <taxon>Pseudomonadota</taxon>
        <taxon>Alphaproteobacteria</taxon>
        <taxon>Acetobacterales</taxon>
        <taxon>Acetobacteraceae</taxon>
        <taxon>Acetobacter</taxon>
    </lineage>
</organism>
<proteinExistence type="predicted"/>
<evidence type="ECO:0000259" key="1">
    <source>
        <dbReference type="Pfam" id="PF07486"/>
    </source>
</evidence>
<evidence type="ECO:0000313" key="2">
    <source>
        <dbReference type="EMBL" id="NHN85818.1"/>
    </source>
</evidence>
<dbReference type="GO" id="GO:0016787">
    <property type="term" value="F:hydrolase activity"/>
    <property type="evidence" value="ECO:0007669"/>
    <property type="project" value="UniProtKB-KW"/>
</dbReference>